<accession>A0A544TAF6</accession>
<dbReference type="Pfam" id="PF00753">
    <property type="entry name" value="Lactamase_B"/>
    <property type="match status" value="1"/>
</dbReference>
<keyword evidence="3 6" id="KW-0378">Hydrolase</keyword>
<comment type="cofactor">
    <cofactor evidence="1">
        <name>Zn(2+)</name>
        <dbReference type="ChEBI" id="CHEBI:29105"/>
    </cofactor>
</comment>
<reference evidence="6 7" key="1">
    <citation type="submission" date="2019-05" db="EMBL/GenBank/DDBJ databases">
        <title>Psychrobacillus vulpis sp. nov., a new species isolated from feces of a red fox that inhabits in The Tablas de Daimiel Natural Park, Albacete, Spain.</title>
        <authorList>
            <person name="Rodriguez M."/>
            <person name="Reina J.C."/>
            <person name="Bejar V."/>
            <person name="Llamas I."/>
        </authorList>
    </citation>
    <scope>NUCLEOTIDE SEQUENCE [LARGE SCALE GENOMIC DNA]</scope>
    <source>
        <strain evidence="6 7">NEAU-3TGS17</strain>
    </source>
</reference>
<name>A0A544TAF6_9BACI</name>
<dbReference type="SUPFAM" id="SSF56281">
    <property type="entry name" value="Metallo-hydrolase/oxidoreductase"/>
    <property type="match status" value="1"/>
</dbReference>
<keyword evidence="2" id="KW-0479">Metal-binding</keyword>
<dbReference type="GO" id="GO:0046872">
    <property type="term" value="F:metal ion binding"/>
    <property type="evidence" value="ECO:0007669"/>
    <property type="project" value="UniProtKB-KW"/>
</dbReference>
<evidence type="ECO:0000313" key="6">
    <source>
        <dbReference type="EMBL" id="TQR14419.1"/>
    </source>
</evidence>
<dbReference type="InterPro" id="IPR036866">
    <property type="entry name" value="RibonucZ/Hydroxyglut_hydro"/>
</dbReference>
<dbReference type="AlphaFoldDB" id="A0A544TAF6"/>
<gene>
    <name evidence="6" type="ORF">FG382_08160</name>
</gene>
<dbReference type="CDD" id="cd06262">
    <property type="entry name" value="metallo-hydrolase-like_MBL-fold"/>
    <property type="match status" value="1"/>
</dbReference>
<evidence type="ECO:0000256" key="4">
    <source>
        <dbReference type="ARBA" id="ARBA00022833"/>
    </source>
</evidence>
<dbReference type="PANTHER" id="PTHR46233:SF3">
    <property type="entry name" value="HYDROXYACYLGLUTATHIONE HYDROLASE GLOC"/>
    <property type="match status" value="1"/>
</dbReference>
<dbReference type="SMART" id="SM00849">
    <property type="entry name" value="Lactamase_B"/>
    <property type="match status" value="1"/>
</dbReference>
<sequence length="214" mass="23617">MATCNIRTYPLGFIQTNCYIVSNAEKECLIFDPGGEGEKIVSELRRLKLKPLAILLTHAHFDHIGAVEDVRNSFSIPVYIHTAEKKWLVDPTKNGSAKYAEIPSIVCKEADVVLENESNLTIGNFEMHLLHTPGHSPGSITYYFVEAELAIVGDTLFQNSIGRTDLPGGNQAELMKSIHTKLLTLPESTIIYPGHGSATTIEDEMESNPFLNGF</sequence>
<keyword evidence="7" id="KW-1185">Reference proteome</keyword>
<dbReference type="InterPro" id="IPR001279">
    <property type="entry name" value="Metallo-B-lactamas"/>
</dbReference>
<dbReference type="PANTHER" id="PTHR46233">
    <property type="entry name" value="HYDROXYACYLGLUTATHIONE HYDROLASE GLOC"/>
    <property type="match status" value="1"/>
</dbReference>
<dbReference type="Gene3D" id="3.60.15.10">
    <property type="entry name" value="Ribonuclease Z/Hydroxyacylglutathione hydrolase-like"/>
    <property type="match status" value="1"/>
</dbReference>
<evidence type="ECO:0000259" key="5">
    <source>
        <dbReference type="SMART" id="SM00849"/>
    </source>
</evidence>
<evidence type="ECO:0000256" key="1">
    <source>
        <dbReference type="ARBA" id="ARBA00001947"/>
    </source>
</evidence>
<keyword evidence="4" id="KW-0862">Zinc</keyword>
<protein>
    <submittedName>
        <fullName evidence="6">MBL fold metallo-hydrolase</fullName>
    </submittedName>
</protein>
<evidence type="ECO:0000313" key="7">
    <source>
        <dbReference type="Proteomes" id="UP000317316"/>
    </source>
</evidence>
<dbReference type="OrthoDB" id="9802248at2"/>
<evidence type="ECO:0000256" key="2">
    <source>
        <dbReference type="ARBA" id="ARBA00022723"/>
    </source>
</evidence>
<dbReference type="RefSeq" id="WP_142538402.1">
    <property type="nucleotide sequence ID" value="NZ_BMIE01000003.1"/>
</dbReference>
<organism evidence="6 7">
    <name type="scientific">Psychrobacillus lasiicapitis</name>
    <dbReference type="NCBI Taxonomy" id="1636719"/>
    <lineage>
        <taxon>Bacteria</taxon>
        <taxon>Bacillati</taxon>
        <taxon>Bacillota</taxon>
        <taxon>Bacilli</taxon>
        <taxon>Bacillales</taxon>
        <taxon>Bacillaceae</taxon>
        <taxon>Psychrobacillus</taxon>
    </lineage>
</organism>
<dbReference type="InterPro" id="IPR051453">
    <property type="entry name" value="MBL_Glyoxalase_II"/>
</dbReference>
<feature type="domain" description="Metallo-beta-lactamase" evidence="5">
    <location>
        <begin position="15"/>
        <end position="195"/>
    </location>
</feature>
<dbReference type="GO" id="GO:0016787">
    <property type="term" value="F:hydrolase activity"/>
    <property type="evidence" value="ECO:0007669"/>
    <property type="project" value="UniProtKB-KW"/>
</dbReference>
<proteinExistence type="predicted"/>
<comment type="caution">
    <text evidence="6">The sequence shown here is derived from an EMBL/GenBank/DDBJ whole genome shotgun (WGS) entry which is preliminary data.</text>
</comment>
<dbReference type="EMBL" id="VDGH01000004">
    <property type="protein sequence ID" value="TQR14419.1"/>
    <property type="molecule type" value="Genomic_DNA"/>
</dbReference>
<evidence type="ECO:0000256" key="3">
    <source>
        <dbReference type="ARBA" id="ARBA00022801"/>
    </source>
</evidence>
<dbReference type="Proteomes" id="UP000317316">
    <property type="component" value="Unassembled WGS sequence"/>
</dbReference>